<organism evidence="1 2">
    <name type="scientific">Cetraspora pellucida</name>
    <dbReference type="NCBI Taxonomy" id="1433469"/>
    <lineage>
        <taxon>Eukaryota</taxon>
        <taxon>Fungi</taxon>
        <taxon>Fungi incertae sedis</taxon>
        <taxon>Mucoromycota</taxon>
        <taxon>Glomeromycotina</taxon>
        <taxon>Glomeromycetes</taxon>
        <taxon>Diversisporales</taxon>
        <taxon>Gigasporaceae</taxon>
        <taxon>Cetraspora</taxon>
    </lineage>
</organism>
<gene>
    <name evidence="1" type="ORF">SPELUC_LOCUS4626</name>
</gene>
<evidence type="ECO:0000313" key="1">
    <source>
        <dbReference type="EMBL" id="CAG8536982.1"/>
    </source>
</evidence>
<dbReference type="Proteomes" id="UP000789366">
    <property type="component" value="Unassembled WGS sequence"/>
</dbReference>
<proteinExistence type="predicted"/>
<evidence type="ECO:0000313" key="2">
    <source>
        <dbReference type="Proteomes" id="UP000789366"/>
    </source>
</evidence>
<accession>A0ACA9LM46</accession>
<comment type="caution">
    <text evidence="1">The sequence shown here is derived from an EMBL/GenBank/DDBJ whole genome shotgun (WGS) entry which is preliminary data.</text>
</comment>
<protein>
    <submittedName>
        <fullName evidence="1">5575_t:CDS:1</fullName>
    </submittedName>
</protein>
<dbReference type="EMBL" id="CAJVPW010004228">
    <property type="protein sequence ID" value="CAG8536982.1"/>
    <property type="molecule type" value="Genomic_DNA"/>
</dbReference>
<sequence>MSNAHHYHVTLLDVGSIVYELHYGLYAQNWWTIHSQENNRTIVPFRLYMRLMCLLNKQQFFVTVIQKEKNILHPGFICTSGNSSSGVQTSLSNAITIAYNTIFKTKTTFSGPAVIGLDQINITSQLLEDVYFIPIFLTLDKISIVISNIGDTDTYDGFISSLITAKGKNHDRYLIQQQIVNNKFILDFYKGTNLEFHYEDESALTVWKKAKILTKYNGTDLFGYLHSSVVQERLTKSMITYTSQHWHSIEKLNAVFDRHIKSRKLNMSSMLKWHSLFFNWLKEGHSIIQLDKVLQSIYLPTYQLQDKDICAWKAMLNACGCTNITPFTKDISQLEFWMRSKNPTIDRANLKKLYQNKMLDLNIIPPITITNSIEVNFWNAFKQSLNCNKSGPYNRTRILSIIVEKFAYLELQEKLQV</sequence>
<reference evidence="1" key="1">
    <citation type="submission" date="2021-06" db="EMBL/GenBank/DDBJ databases">
        <authorList>
            <person name="Kallberg Y."/>
            <person name="Tangrot J."/>
            <person name="Rosling A."/>
        </authorList>
    </citation>
    <scope>NUCLEOTIDE SEQUENCE</scope>
    <source>
        <strain evidence="1">28 12/20/2015</strain>
    </source>
</reference>
<keyword evidence="2" id="KW-1185">Reference proteome</keyword>
<name>A0ACA9LM46_9GLOM</name>